<evidence type="ECO:0000256" key="4">
    <source>
        <dbReference type="ARBA" id="ARBA00023308"/>
    </source>
</evidence>
<dbReference type="PANTHER" id="PTHR42760">
    <property type="entry name" value="SHORT-CHAIN DEHYDROGENASES/REDUCTASES FAMILY MEMBER"/>
    <property type="match status" value="1"/>
</dbReference>
<evidence type="ECO:0000256" key="1">
    <source>
        <dbReference type="ARBA" id="ARBA00006484"/>
    </source>
</evidence>
<dbReference type="GO" id="GO:0006633">
    <property type="term" value="P:fatty acid biosynthetic process"/>
    <property type="evidence" value="ECO:0007669"/>
    <property type="project" value="TreeGrafter"/>
</dbReference>
<dbReference type="STRING" id="71784.A0A1Y2B875"/>
<sequence length="276" mass="29143">MSVSLRPPYPWPNTNGLLPGKTVIVTGSSTGIGRAIAITAAKNGANVVLHHLGDSTLDDVTEVKSHVEAAGMKAIVVAGDISDPETATKIVSSAVSTFSRIDVLFSNAGICPFHTFLDLPHSLWKRVQDVNLNGSFYVTQAVANVMAKQEPDVTTGQRGAIVATSSISALMGGGEQTHYTPTKAGIKSFMESCAIALGPLRIRCNSVLPGSIETAINIEDLSNLEKRRDQERRVPLERLGEPFDIAGPAVFFASDLAKYVNGASLLVDGGMAISLQ</sequence>
<evidence type="ECO:0000313" key="6">
    <source>
        <dbReference type="Proteomes" id="UP000193986"/>
    </source>
</evidence>
<dbReference type="Proteomes" id="UP000193986">
    <property type="component" value="Unassembled WGS sequence"/>
</dbReference>
<evidence type="ECO:0000256" key="2">
    <source>
        <dbReference type="ARBA" id="ARBA00022857"/>
    </source>
</evidence>
<keyword evidence="6" id="KW-1185">Reference proteome</keyword>
<dbReference type="GO" id="GO:0048038">
    <property type="term" value="F:quinone binding"/>
    <property type="evidence" value="ECO:0007669"/>
    <property type="project" value="TreeGrafter"/>
</dbReference>
<dbReference type="AlphaFoldDB" id="A0A1Y2B875"/>
<dbReference type="GO" id="GO:0019301">
    <property type="term" value="P:rhamnose catabolic process"/>
    <property type="evidence" value="ECO:0007669"/>
    <property type="project" value="UniProtKB-ARBA"/>
</dbReference>
<dbReference type="InParanoid" id="A0A1Y2B875"/>
<dbReference type="GO" id="GO:0016616">
    <property type="term" value="F:oxidoreductase activity, acting on the CH-OH group of donors, NAD or NADP as acceptor"/>
    <property type="evidence" value="ECO:0007669"/>
    <property type="project" value="TreeGrafter"/>
</dbReference>
<reference evidence="5 6" key="1">
    <citation type="submission" date="2016-07" db="EMBL/GenBank/DDBJ databases">
        <title>Pervasive Adenine N6-methylation of Active Genes in Fungi.</title>
        <authorList>
            <consortium name="DOE Joint Genome Institute"/>
            <person name="Mondo S.J."/>
            <person name="Dannebaum R.O."/>
            <person name="Kuo R.C."/>
            <person name="Labutti K."/>
            <person name="Haridas S."/>
            <person name="Kuo A."/>
            <person name="Salamov A."/>
            <person name="Ahrendt S.R."/>
            <person name="Lipzen A."/>
            <person name="Sullivan W."/>
            <person name="Andreopoulos W.B."/>
            <person name="Clum A."/>
            <person name="Lindquist E."/>
            <person name="Daum C."/>
            <person name="Ramamoorthy G.K."/>
            <person name="Gryganskyi A."/>
            <person name="Culley D."/>
            <person name="Magnuson J.K."/>
            <person name="James T.Y."/>
            <person name="O'Malley M.A."/>
            <person name="Stajich J.E."/>
            <person name="Spatafora J.W."/>
            <person name="Visel A."/>
            <person name="Grigoriev I.V."/>
        </authorList>
    </citation>
    <scope>NUCLEOTIDE SEQUENCE [LARGE SCALE GENOMIC DNA]</scope>
    <source>
        <strain evidence="5 6">68-887.2</strain>
    </source>
</reference>
<evidence type="ECO:0000313" key="5">
    <source>
        <dbReference type="EMBL" id="ORY31048.1"/>
    </source>
</evidence>
<organism evidence="5 6">
    <name type="scientific">Naematelia encephala</name>
    <dbReference type="NCBI Taxonomy" id="71784"/>
    <lineage>
        <taxon>Eukaryota</taxon>
        <taxon>Fungi</taxon>
        <taxon>Dikarya</taxon>
        <taxon>Basidiomycota</taxon>
        <taxon>Agaricomycotina</taxon>
        <taxon>Tremellomycetes</taxon>
        <taxon>Tremellales</taxon>
        <taxon>Naemateliaceae</taxon>
        <taxon>Naematelia</taxon>
    </lineage>
</organism>
<keyword evidence="3" id="KW-0560">Oxidoreductase</keyword>
<comment type="similarity">
    <text evidence="1">Belongs to the short-chain dehydrogenases/reductases (SDR) family.</text>
</comment>
<dbReference type="PRINTS" id="PR00081">
    <property type="entry name" value="GDHRDH"/>
</dbReference>
<dbReference type="PRINTS" id="PR00080">
    <property type="entry name" value="SDRFAMILY"/>
</dbReference>
<evidence type="ECO:0000256" key="3">
    <source>
        <dbReference type="ARBA" id="ARBA00023002"/>
    </source>
</evidence>
<dbReference type="SUPFAM" id="SSF51735">
    <property type="entry name" value="NAD(P)-binding Rossmann-fold domains"/>
    <property type="match status" value="1"/>
</dbReference>
<dbReference type="InterPro" id="IPR002347">
    <property type="entry name" value="SDR_fam"/>
</dbReference>
<name>A0A1Y2B875_9TREE</name>
<keyword evidence="2" id="KW-0521">NADP</keyword>
<dbReference type="PANTHER" id="PTHR42760:SF83">
    <property type="entry name" value="(3R)-3-HYDROXYACYL-COA DEHYDROGENASE"/>
    <property type="match status" value="1"/>
</dbReference>
<keyword evidence="4" id="KW-0684">Rhamnose metabolism</keyword>
<accession>A0A1Y2B875</accession>
<dbReference type="EMBL" id="MCFC01000017">
    <property type="protein sequence ID" value="ORY31048.1"/>
    <property type="molecule type" value="Genomic_DNA"/>
</dbReference>
<protein>
    <submittedName>
        <fullName evidence="5">Putative glucose 1-dehydrogenase</fullName>
    </submittedName>
</protein>
<comment type="caution">
    <text evidence="5">The sequence shown here is derived from an EMBL/GenBank/DDBJ whole genome shotgun (WGS) entry which is preliminary data.</text>
</comment>
<proteinExistence type="inferred from homology"/>
<dbReference type="Gene3D" id="3.40.50.720">
    <property type="entry name" value="NAD(P)-binding Rossmann-like Domain"/>
    <property type="match status" value="1"/>
</dbReference>
<gene>
    <name evidence="5" type="ORF">BCR39DRAFT_564758</name>
</gene>
<dbReference type="OrthoDB" id="47007at2759"/>
<dbReference type="FunFam" id="3.40.50.720:FF:000417">
    <property type="entry name" value="Glucose 1-dehydrogenase, putative"/>
    <property type="match status" value="1"/>
</dbReference>
<dbReference type="Pfam" id="PF13561">
    <property type="entry name" value="adh_short_C2"/>
    <property type="match status" value="1"/>
</dbReference>
<dbReference type="InterPro" id="IPR036291">
    <property type="entry name" value="NAD(P)-bd_dom_sf"/>
</dbReference>